<dbReference type="AlphaFoldDB" id="A0A0A7UZ56"/>
<evidence type="ECO:0000313" key="1">
    <source>
        <dbReference type="EMBL" id="AJA90698.1"/>
    </source>
</evidence>
<keyword evidence="2" id="KW-1185">Reference proteome</keyword>
<protein>
    <submittedName>
        <fullName evidence="1">Uncharacterized protein</fullName>
    </submittedName>
</protein>
<dbReference type="KEGG" id="bchi:OY14_04415"/>
<reference evidence="1 2" key="1">
    <citation type="journal article" date="2015" name="Genome Announc.">
        <title>Genome Sequence of Borrelia chilensis VA1, a South American Member of the Lyme Borreliosis Group.</title>
        <authorList>
            <person name="Huang W."/>
            <person name="Ojaimi C."/>
            <person name="Fallon J.T."/>
            <person name="Travisany D."/>
            <person name="Maass A."/>
            <person name="Ivanova L."/>
            <person name="Tomova A."/>
            <person name="Gonzalez-Acuna D."/>
            <person name="Godfrey H.P."/>
            <person name="Cabello F.C."/>
        </authorList>
    </citation>
    <scope>NUCLEOTIDE SEQUENCE [LARGE SCALE GENOMIC DNA]</scope>
    <source>
        <strain evidence="1 2">VA1</strain>
        <plasmid evidence="1">lp54</plasmid>
    </source>
</reference>
<dbReference type="Proteomes" id="UP000030940">
    <property type="component" value="Plasmid lp54"/>
</dbReference>
<organism evidence="1 2">
    <name type="scientific">Borreliella chilensis</name>
    <dbReference type="NCBI Taxonomy" id="1245910"/>
    <lineage>
        <taxon>Bacteria</taxon>
        <taxon>Pseudomonadati</taxon>
        <taxon>Spirochaetota</taxon>
        <taxon>Spirochaetia</taxon>
        <taxon>Spirochaetales</taxon>
        <taxon>Borreliaceae</taxon>
        <taxon>Borreliella</taxon>
    </lineage>
</organism>
<sequence>MNKKIPKFLENTQIEKFIYNELDYKKEILRELKELLENFGTINVKDSINSKYIALLMLSIFNAFHFKKELDKNLVNSLDAIIFAIKYIGTDESFIVLFKAFLHANVEVSSNESAPGEITIKLLENIKSPIEFNIAARNQNKLKKITAKHRRLKKDLVSSYMPKDYKNSVYEFIKILIPIGRVVKIIDKEQIEIKSTRTRKLYKADYFF</sequence>
<geneLocation type="plasmid" evidence="1 2">
    <name>lp54</name>
</geneLocation>
<keyword evidence="1" id="KW-0614">Plasmid</keyword>
<accession>A0A0A7UZ56</accession>
<dbReference type="EMBL" id="CP009912">
    <property type="protein sequence ID" value="AJA90698.1"/>
    <property type="molecule type" value="Genomic_DNA"/>
</dbReference>
<dbReference type="InterPro" id="IPR007910">
    <property type="entry name" value="DUF735"/>
</dbReference>
<gene>
    <name evidence="1" type="ORF">OY14_04415</name>
</gene>
<dbReference type="HOGENOM" id="CLU_115291_0_0_12"/>
<name>A0A0A7UZ56_9SPIR</name>
<dbReference type="Pfam" id="PF05246">
    <property type="entry name" value="DUF735"/>
    <property type="match status" value="1"/>
</dbReference>
<evidence type="ECO:0000313" key="2">
    <source>
        <dbReference type="Proteomes" id="UP000030940"/>
    </source>
</evidence>
<proteinExistence type="predicted"/>